<keyword evidence="2" id="KW-0067">ATP-binding</keyword>
<name>A0A6A4NTL1_LUPAL</name>
<keyword evidence="1" id="KW-0547">Nucleotide-binding</keyword>
<protein>
    <submittedName>
        <fullName evidence="3">Uncharacterized protein</fullName>
    </submittedName>
</protein>
<dbReference type="PANTHER" id="PTHR48103:SF2">
    <property type="entry name" value="MIDASIN"/>
    <property type="match status" value="1"/>
</dbReference>
<evidence type="ECO:0000256" key="2">
    <source>
        <dbReference type="ARBA" id="ARBA00022840"/>
    </source>
</evidence>
<dbReference type="GO" id="GO:0000055">
    <property type="term" value="P:ribosomal large subunit export from nucleus"/>
    <property type="evidence" value="ECO:0007669"/>
    <property type="project" value="TreeGrafter"/>
</dbReference>
<sequence>MAIDGSFSVQSSLRRFFDRCPKLQSCPEFSSLAETECLLTEDEVVNMLVGVFLHPNYTIPLMGCFRPIAQNFVDKAIALLRLVPNLRSNNKVATLENDSDRVLEEVVNVIEFYSRQGSGLDLHEVACLAFCRAIDMAPFLLSSVLIYFDFAPPPFERFSTKQVALETRELLVARISYRFLLLEAEVFSKLWDWSCFLDLVKEPLKPDLIWCGVQIVRVVLKLGYRATESLNVEAEEAFACLLQSDTSLEKAGWYIEPIAGNGSSSPDRSIDFDLENCLKSFGFSNQGMSSPKLHELQTPHRNQRPATRYIYFNMS</sequence>
<proteinExistence type="predicted"/>
<dbReference type="PANTHER" id="PTHR48103">
    <property type="entry name" value="MIDASIN-RELATED"/>
    <property type="match status" value="1"/>
</dbReference>
<evidence type="ECO:0000313" key="4">
    <source>
        <dbReference type="Proteomes" id="UP000447434"/>
    </source>
</evidence>
<dbReference type="AlphaFoldDB" id="A0A6A4NTL1"/>
<dbReference type="GO" id="GO:0005634">
    <property type="term" value="C:nucleus"/>
    <property type="evidence" value="ECO:0007669"/>
    <property type="project" value="TreeGrafter"/>
</dbReference>
<evidence type="ECO:0000256" key="1">
    <source>
        <dbReference type="ARBA" id="ARBA00022741"/>
    </source>
</evidence>
<accession>A0A6A4NTL1</accession>
<evidence type="ECO:0000313" key="3">
    <source>
        <dbReference type="EMBL" id="KAE9591034.1"/>
    </source>
</evidence>
<reference evidence="4" key="1">
    <citation type="journal article" date="2020" name="Nat. Commun.">
        <title>Genome sequence of the cluster root forming white lupin.</title>
        <authorList>
            <person name="Hufnagel B."/>
            <person name="Marques A."/>
            <person name="Soriano A."/>
            <person name="Marques L."/>
            <person name="Divol F."/>
            <person name="Doumas P."/>
            <person name="Sallet E."/>
            <person name="Mancinotti D."/>
            <person name="Carrere S."/>
            <person name="Marande W."/>
            <person name="Arribat S."/>
            <person name="Keller J."/>
            <person name="Huneau C."/>
            <person name="Blein T."/>
            <person name="Aime D."/>
            <person name="Laguerre M."/>
            <person name="Taylor J."/>
            <person name="Schubert V."/>
            <person name="Nelson M."/>
            <person name="Geu-Flores F."/>
            <person name="Crespi M."/>
            <person name="Gallardo-Guerrero K."/>
            <person name="Delaux P.-M."/>
            <person name="Salse J."/>
            <person name="Berges H."/>
            <person name="Guyot R."/>
            <person name="Gouzy J."/>
            <person name="Peret B."/>
        </authorList>
    </citation>
    <scope>NUCLEOTIDE SEQUENCE [LARGE SCALE GENOMIC DNA]</scope>
    <source>
        <strain evidence="4">cv. Amiga</strain>
    </source>
</reference>
<organism evidence="3 4">
    <name type="scientific">Lupinus albus</name>
    <name type="common">White lupine</name>
    <name type="synonym">Lupinus termis</name>
    <dbReference type="NCBI Taxonomy" id="3870"/>
    <lineage>
        <taxon>Eukaryota</taxon>
        <taxon>Viridiplantae</taxon>
        <taxon>Streptophyta</taxon>
        <taxon>Embryophyta</taxon>
        <taxon>Tracheophyta</taxon>
        <taxon>Spermatophyta</taxon>
        <taxon>Magnoliopsida</taxon>
        <taxon>eudicotyledons</taxon>
        <taxon>Gunneridae</taxon>
        <taxon>Pentapetalae</taxon>
        <taxon>rosids</taxon>
        <taxon>fabids</taxon>
        <taxon>Fabales</taxon>
        <taxon>Fabaceae</taxon>
        <taxon>Papilionoideae</taxon>
        <taxon>50 kb inversion clade</taxon>
        <taxon>genistoids sensu lato</taxon>
        <taxon>core genistoids</taxon>
        <taxon>Genisteae</taxon>
        <taxon>Lupinus</taxon>
    </lineage>
</organism>
<dbReference type="OrthoDB" id="1434021at2759"/>
<comment type="caution">
    <text evidence="3">The sequence shown here is derived from an EMBL/GenBank/DDBJ whole genome shotgun (WGS) entry which is preliminary data.</text>
</comment>
<dbReference type="GO" id="GO:0000027">
    <property type="term" value="P:ribosomal large subunit assembly"/>
    <property type="evidence" value="ECO:0007669"/>
    <property type="project" value="TreeGrafter"/>
</dbReference>
<dbReference type="GO" id="GO:0030687">
    <property type="term" value="C:preribosome, large subunit precursor"/>
    <property type="evidence" value="ECO:0007669"/>
    <property type="project" value="TreeGrafter"/>
</dbReference>
<gene>
    <name evidence="3" type="ORF">Lalb_Chr20g0113881</name>
</gene>
<keyword evidence="4" id="KW-1185">Reference proteome</keyword>
<dbReference type="Proteomes" id="UP000447434">
    <property type="component" value="Chromosome 20"/>
</dbReference>
<dbReference type="GO" id="GO:0005524">
    <property type="term" value="F:ATP binding"/>
    <property type="evidence" value="ECO:0007669"/>
    <property type="project" value="UniProtKB-KW"/>
</dbReference>
<dbReference type="EMBL" id="WOCE01000020">
    <property type="protein sequence ID" value="KAE9591034.1"/>
    <property type="molecule type" value="Genomic_DNA"/>
</dbReference>